<keyword evidence="3" id="KW-1185">Reference proteome</keyword>
<dbReference type="AlphaFoldDB" id="A0A7J8IKV5"/>
<evidence type="ECO:0000313" key="3">
    <source>
        <dbReference type="Proteomes" id="UP000593571"/>
    </source>
</evidence>
<name>A0A7J8IKV5_ROUAE</name>
<sequence>MFPLKFYCWFWGEGCPQAAQSARGASCPAALCPYLGLWPSHVTGRPGTAEHPSSRRPEGISRVVPQSPVPTGWTGGVQPHPGPTELSFPSCRAFVGSGGAQPGGAVRRLPTGFPVPATRRLPVGQAGAASQPAHSLLGFLQPGQTCAHPADSSDSRQGGRGRAGEPLPAPGLPTPACGPGAMGLGPKGCSSRGSHQTDPVFPPLLRARGP</sequence>
<gene>
    <name evidence="2" type="ORF">HJG63_010484</name>
</gene>
<feature type="region of interest" description="Disordered" evidence="1">
    <location>
        <begin position="141"/>
        <end position="210"/>
    </location>
</feature>
<dbReference type="Proteomes" id="UP000593571">
    <property type="component" value="Unassembled WGS sequence"/>
</dbReference>
<reference evidence="2 3" key="1">
    <citation type="journal article" date="2020" name="Nature">
        <title>Six reference-quality genomes reveal evolution of bat adaptations.</title>
        <authorList>
            <person name="Jebb D."/>
            <person name="Huang Z."/>
            <person name="Pippel M."/>
            <person name="Hughes G.M."/>
            <person name="Lavrichenko K."/>
            <person name="Devanna P."/>
            <person name="Winkler S."/>
            <person name="Jermiin L.S."/>
            <person name="Skirmuntt E.C."/>
            <person name="Katzourakis A."/>
            <person name="Burkitt-Gray L."/>
            <person name="Ray D.A."/>
            <person name="Sullivan K.A.M."/>
            <person name="Roscito J.G."/>
            <person name="Kirilenko B.M."/>
            <person name="Davalos L.M."/>
            <person name="Corthals A.P."/>
            <person name="Power M.L."/>
            <person name="Jones G."/>
            <person name="Ransome R.D."/>
            <person name="Dechmann D.K.N."/>
            <person name="Locatelli A.G."/>
            <person name="Puechmaille S.J."/>
            <person name="Fedrigo O."/>
            <person name="Jarvis E.D."/>
            <person name="Hiller M."/>
            <person name="Vernes S.C."/>
            <person name="Myers E.W."/>
            <person name="Teeling E.C."/>
        </authorList>
    </citation>
    <scope>NUCLEOTIDE SEQUENCE [LARGE SCALE GENOMIC DNA]</scope>
    <source>
        <strain evidence="2">MRouAeg1</strain>
        <tissue evidence="2">Muscle</tissue>
    </source>
</reference>
<comment type="caution">
    <text evidence="2">The sequence shown here is derived from an EMBL/GenBank/DDBJ whole genome shotgun (WGS) entry which is preliminary data.</text>
</comment>
<evidence type="ECO:0000313" key="2">
    <source>
        <dbReference type="EMBL" id="KAF6485227.1"/>
    </source>
</evidence>
<accession>A0A7J8IKV5</accession>
<organism evidence="2 3">
    <name type="scientific">Rousettus aegyptiacus</name>
    <name type="common">Egyptian fruit bat</name>
    <name type="synonym">Pteropus aegyptiacus</name>
    <dbReference type="NCBI Taxonomy" id="9407"/>
    <lineage>
        <taxon>Eukaryota</taxon>
        <taxon>Metazoa</taxon>
        <taxon>Chordata</taxon>
        <taxon>Craniata</taxon>
        <taxon>Vertebrata</taxon>
        <taxon>Euteleostomi</taxon>
        <taxon>Mammalia</taxon>
        <taxon>Eutheria</taxon>
        <taxon>Laurasiatheria</taxon>
        <taxon>Chiroptera</taxon>
        <taxon>Yinpterochiroptera</taxon>
        <taxon>Pteropodoidea</taxon>
        <taxon>Pteropodidae</taxon>
        <taxon>Rousettinae</taxon>
        <taxon>Rousettus</taxon>
    </lineage>
</organism>
<protein>
    <submittedName>
        <fullName evidence="2">Uncharacterized protein</fullName>
    </submittedName>
</protein>
<feature type="region of interest" description="Disordered" evidence="1">
    <location>
        <begin position="44"/>
        <end position="85"/>
    </location>
</feature>
<dbReference type="EMBL" id="JACASE010000003">
    <property type="protein sequence ID" value="KAF6485227.1"/>
    <property type="molecule type" value="Genomic_DNA"/>
</dbReference>
<proteinExistence type="predicted"/>
<evidence type="ECO:0000256" key="1">
    <source>
        <dbReference type="SAM" id="MobiDB-lite"/>
    </source>
</evidence>